<dbReference type="InterPro" id="IPR002656">
    <property type="entry name" value="Acyl_transf_3_dom"/>
</dbReference>
<feature type="transmembrane region" description="Helical" evidence="8">
    <location>
        <begin position="184"/>
        <end position="206"/>
    </location>
</feature>
<proteinExistence type="inferred from homology"/>
<feature type="transmembrane region" description="Helical" evidence="8">
    <location>
        <begin position="333"/>
        <end position="353"/>
    </location>
</feature>
<dbReference type="Proteomes" id="UP000244649">
    <property type="component" value="Unassembled WGS sequence"/>
</dbReference>
<feature type="transmembrane region" description="Helical" evidence="8">
    <location>
        <begin position="146"/>
        <end position="164"/>
    </location>
</feature>
<evidence type="ECO:0000256" key="2">
    <source>
        <dbReference type="ARBA" id="ARBA00007400"/>
    </source>
</evidence>
<dbReference type="GO" id="GO:0005886">
    <property type="term" value="C:plasma membrane"/>
    <property type="evidence" value="ECO:0007669"/>
    <property type="project" value="UniProtKB-SubCell"/>
</dbReference>
<comment type="similarity">
    <text evidence="2">Belongs to the acyltransferase 3 family.</text>
</comment>
<evidence type="ECO:0000313" key="11">
    <source>
        <dbReference type="Proteomes" id="UP000244649"/>
    </source>
</evidence>
<evidence type="ECO:0000313" key="10">
    <source>
        <dbReference type="EMBL" id="PVE75948.1"/>
    </source>
</evidence>
<dbReference type="PANTHER" id="PTHR40074:SF4">
    <property type="entry name" value="INNER MEMBRANE PROTEIN YCFT"/>
    <property type="match status" value="1"/>
</dbReference>
<feature type="transmembrane region" description="Helical" evidence="8">
    <location>
        <begin position="108"/>
        <end position="125"/>
    </location>
</feature>
<name>A0A2T7WMY5_MICTE</name>
<keyword evidence="3" id="KW-1003">Cell membrane</keyword>
<feature type="transmembrane region" description="Helical" evidence="8">
    <location>
        <begin position="294"/>
        <end position="313"/>
    </location>
</feature>
<feature type="transmembrane region" description="Helical" evidence="8">
    <location>
        <begin position="267"/>
        <end position="288"/>
    </location>
</feature>
<accession>A0A2T7WMY5</accession>
<keyword evidence="5 8" id="KW-1133">Transmembrane helix</keyword>
<feature type="transmembrane region" description="Helical" evidence="8">
    <location>
        <begin position="365"/>
        <end position="386"/>
    </location>
</feature>
<evidence type="ECO:0000256" key="5">
    <source>
        <dbReference type="ARBA" id="ARBA00022989"/>
    </source>
</evidence>
<feature type="transmembrane region" description="Helical" evidence="8">
    <location>
        <begin position="238"/>
        <end position="255"/>
    </location>
</feature>
<evidence type="ECO:0000256" key="3">
    <source>
        <dbReference type="ARBA" id="ARBA00022475"/>
    </source>
</evidence>
<comment type="caution">
    <text evidence="10">The sequence shown here is derived from an EMBL/GenBank/DDBJ whole genome shotgun (WGS) entry which is preliminary data.</text>
</comment>
<evidence type="ECO:0000256" key="6">
    <source>
        <dbReference type="ARBA" id="ARBA00023136"/>
    </source>
</evidence>
<protein>
    <recommendedName>
        <fullName evidence="9">Acyltransferase 3 domain-containing protein</fullName>
    </recommendedName>
</protein>
<feature type="domain" description="Acyltransferase 3" evidence="9">
    <location>
        <begin position="71"/>
        <end position="383"/>
    </location>
</feature>
<reference evidence="10 11" key="1">
    <citation type="submission" date="2018-04" db="EMBL/GenBank/DDBJ databases">
        <authorList>
            <person name="Go L.Y."/>
            <person name="Mitchell J.A."/>
        </authorList>
    </citation>
    <scope>NUCLEOTIDE SEQUENCE [LARGE SCALE GENOMIC DNA]</scope>
    <source>
        <strain evidence="10 11">TPD7010</strain>
    </source>
</reference>
<evidence type="ECO:0000256" key="8">
    <source>
        <dbReference type="SAM" id="Phobius"/>
    </source>
</evidence>
<dbReference type="GO" id="GO:0009246">
    <property type="term" value="P:enterobacterial common antigen biosynthetic process"/>
    <property type="evidence" value="ECO:0007669"/>
    <property type="project" value="TreeGrafter"/>
</dbReference>
<evidence type="ECO:0000256" key="1">
    <source>
        <dbReference type="ARBA" id="ARBA00004651"/>
    </source>
</evidence>
<organism evidence="10 11">
    <name type="scientific">Microbacterium testaceum</name>
    <name type="common">Aureobacterium testaceum</name>
    <name type="synonym">Brevibacterium testaceum</name>
    <dbReference type="NCBI Taxonomy" id="2033"/>
    <lineage>
        <taxon>Bacteria</taxon>
        <taxon>Bacillati</taxon>
        <taxon>Actinomycetota</taxon>
        <taxon>Actinomycetes</taxon>
        <taxon>Micrococcales</taxon>
        <taxon>Microbacteriaceae</taxon>
        <taxon>Microbacterium</taxon>
    </lineage>
</organism>
<gene>
    <name evidence="10" type="ORF">DC432_06685</name>
</gene>
<dbReference type="GO" id="GO:0016413">
    <property type="term" value="F:O-acetyltransferase activity"/>
    <property type="evidence" value="ECO:0007669"/>
    <property type="project" value="TreeGrafter"/>
</dbReference>
<dbReference type="AlphaFoldDB" id="A0A2T7WMY5"/>
<feature type="transmembrane region" description="Helical" evidence="8">
    <location>
        <begin position="78"/>
        <end position="96"/>
    </location>
</feature>
<keyword evidence="4 8" id="KW-0812">Transmembrane</keyword>
<feature type="region of interest" description="Disordered" evidence="7">
    <location>
        <begin position="19"/>
        <end position="38"/>
    </location>
</feature>
<comment type="subcellular location">
    <subcellularLocation>
        <location evidence="1">Cell membrane</location>
        <topology evidence="1">Multi-pass membrane protein</topology>
    </subcellularLocation>
</comment>
<evidence type="ECO:0000256" key="7">
    <source>
        <dbReference type="SAM" id="MobiDB-lite"/>
    </source>
</evidence>
<dbReference type="Pfam" id="PF01757">
    <property type="entry name" value="Acyl_transf_3"/>
    <property type="match status" value="1"/>
</dbReference>
<evidence type="ECO:0000256" key="4">
    <source>
        <dbReference type="ARBA" id="ARBA00022692"/>
    </source>
</evidence>
<evidence type="ECO:0000259" key="9">
    <source>
        <dbReference type="Pfam" id="PF01757"/>
    </source>
</evidence>
<sequence>MSWSRHSTPTTPSIACVAERTGRAHSRARTPNASARGAARMPSVRIDSGGNGMEHTRRASLWLRDDVGRRDWMDVVKGVAIIMIVAYHVSLFLNSLGMDAAGVGRARIVLDLFPMPAFFLISGLFQTRIQSWSFADLWRRRLRQYLYLYAVWSLLRFAFYLVVPNVRADGAGTAASDPLALLGILVWPISSYWFIYALFVFTLVLWASRVLPAWVLVAAALIASTLMSAGLIDTENVGWNRMIEYFVFFVLGATFQRRIHAAVERTTPLVIVGSVVAFAGFAAFATFVPRVAGIPGVAFIGQVLVVAAGFTLATRLARVRPLGWLSYIGVRSLNVYLVHIFVIALLAIGLSHIAGWLDTLPGRGLLVIGAMTAIVTALSIVITRYLTRVSWLFVYPFGRSAGARTTRANARESR</sequence>
<dbReference type="PANTHER" id="PTHR40074">
    <property type="entry name" value="O-ACETYLTRANSFERASE WECH"/>
    <property type="match status" value="1"/>
</dbReference>
<dbReference type="EMBL" id="QDFT01000012">
    <property type="protein sequence ID" value="PVE75948.1"/>
    <property type="molecule type" value="Genomic_DNA"/>
</dbReference>
<keyword evidence="6 8" id="KW-0472">Membrane</keyword>
<feature type="transmembrane region" description="Helical" evidence="8">
    <location>
        <begin position="213"/>
        <end position="232"/>
    </location>
</feature>